<reference evidence="2 3" key="1">
    <citation type="journal article" date="2013" name="Int. J. Syst. Evol. Microbiol.">
        <title>Chryseobacterium angstadtii sp. nov., isolated from a newt tank.</title>
        <authorList>
            <person name="Kirk K.E."/>
            <person name="Hoffman J.A."/>
            <person name="Smith K.A."/>
            <person name="Strahan B.L."/>
            <person name="Failor K.C."/>
            <person name="Krebs J.E."/>
            <person name="Gale A.N."/>
            <person name="Do T.D."/>
            <person name="Sontag T.C."/>
            <person name="Batties A.M."/>
            <person name="Mistiszyn K."/>
            <person name="Newman J.D."/>
        </authorList>
    </citation>
    <scope>NUCLEOTIDE SEQUENCE [LARGE SCALE GENOMIC DNA]</scope>
    <source>
        <strain evidence="2 3">KM</strain>
    </source>
</reference>
<dbReference type="EMBL" id="LFND01000005">
    <property type="protein sequence ID" value="KMQ61444.1"/>
    <property type="molecule type" value="Genomic_DNA"/>
</dbReference>
<evidence type="ECO:0000313" key="2">
    <source>
        <dbReference type="EMBL" id="KMQ61444.1"/>
    </source>
</evidence>
<proteinExistence type="predicted"/>
<dbReference type="InterPro" id="IPR018958">
    <property type="entry name" value="Knr4/Smi1-like_dom"/>
</dbReference>
<accession>A0A0J7I693</accession>
<comment type="caution">
    <text evidence="2">The sequence shown here is derived from an EMBL/GenBank/DDBJ whole genome shotgun (WGS) entry which is preliminary data.</text>
</comment>
<gene>
    <name evidence="2" type="ORF">ACM46_15600</name>
</gene>
<sequence>MNKIITLIQLEKNIVEEKVSDFEIKYHFQLPAGFKELILNYNVCKPSKTFYKKNKIQFNLNYFFGISEDQYQSLSENYETYAERMPEELFPIASVDGGDLLCMNKNSEEVFYWFHEEDDWGLEGIDKWPAKVADNIEEYINELILPELPSQQEVEIAKKNSKVKITPISVKIKNEQREKQGLPPLSFEEWDALLNG</sequence>
<keyword evidence="3" id="KW-1185">Reference proteome</keyword>
<dbReference type="AlphaFoldDB" id="A0A0J7I693"/>
<dbReference type="OrthoDB" id="1074170at2"/>
<dbReference type="Gene3D" id="3.40.1580.10">
    <property type="entry name" value="SMI1/KNR4-like"/>
    <property type="match status" value="1"/>
</dbReference>
<dbReference type="STRING" id="558151.ACM46_15600"/>
<dbReference type="SUPFAM" id="SSF160631">
    <property type="entry name" value="SMI1/KNR4-like"/>
    <property type="match status" value="1"/>
</dbReference>
<dbReference type="Pfam" id="PF09346">
    <property type="entry name" value="SMI1_KNR4"/>
    <property type="match status" value="1"/>
</dbReference>
<evidence type="ECO:0000259" key="1">
    <source>
        <dbReference type="SMART" id="SM00860"/>
    </source>
</evidence>
<dbReference type="RefSeq" id="WP_048507612.1">
    <property type="nucleotide sequence ID" value="NZ_LFND01000005.1"/>
</dbReference>
<organism evidence="2 3">
    <name type="scientific">Chryseobacterium angstadtii</name>
    <dbReference type="NCBI Taxonomy" id="558151"/>
    <lineage>
        <taxon>Bacteria</taxon>
        <taxon>Pseudomonadati</taxon>
        <taxon>Bacteroidota</taxon>
        <taxon>Flavobacteriia</taxon>
        <taxon>Flavobacteriales</taxon>
        <taxon>Weeksellaceae</taxon>
        <taxon>Chryseobacterium group</taxon>
        <taxon>Chryseobacterium</taxon>
    </lineage>
</organism>
<name>A0A0J7I693_9FLAO</name>
<dbReference type="InterPro" id="IPR037883">
    <property type="entry name" value="Knr4/Smi1-like_sf"/>
</dbReference>
<dbReference type="SMART" id="SM00860">
    <property type="entry name" value="SMI1_KNR4"/>
    <property type="match status" value="1"/>
</dbReference>
<dbReference type="PATRIC" id="fig|558151.6.peg.3297"/>
<protein>
    <recommendedName>
        <fullName evidence="1">Knr4/Smi1-like domain-containing protein</fullName>
    </recommendedName>
</protein>
<feature type="domain" description="Knr4/Smi1-like" evidence="1">
    <location>
        <begin position="13"/>
        <end position="142"/>
    </location>
</feature>
<evidence type="ECO:0000313" key="3">
    <source>
        <dbReference type="Proteomes" id="UP000036261"/>
    </source>
</evidence>
<dbReference type="Proteomes" id="UP000036261">
    <property type="component" value="Unassembled WGS sequence"/>
</dbReference>